<evidence type="ECO:0000313" key="8">
    <source>
        <dbReference type="EMBL" id="KAH0598708.1"/>
    </source>
</evidence>
<proteinExistence type="predicted"/>
<evidence type="ECO:0000256" key="6">
    <source>
        <dbReference type="SAM" id="Phobius"/>
    </source>
</evidence>
<feature type="transmembrane region" description="Helical" evidence="6">
    <location>
        <begin position="126"/>
        <end position="147"/>
    </location>
</feature>
<dbReference type="Pfam" id="PF23867">
    <property type="entry name" value="Mmc1_N"/>
    <property type="match status" value="1"/>
</dbReference>
<keyword evidence="2 6" id="KW-0812">Transmembrane</keyword>
<sequence length="974" mass="106807">MLHVRGNVAITDDQAKILQIVGRAASALSALGVVTIITVFCVAPHFRNPMHRLIFINAFYNAFDVACTMISVSGPAAGNASAMCKLQAFINQMFPLADVLWTLVMAIDVFLIVFRRYDGESLKRLEWKYMAVITSVTFIPAFAFLFVETEEKGPVYGSVDANCCLSLSRSMILISMVIYVLVGIEIVKRKGALQSFNSDPVPLEDSIASTADTPYKNSERRATEGNFPLRHGHASVSHSGEESPILPPKPRVATSHTVDTPTRHLSISFRQYILMPIFFFLALLSVWVAPSTNRVGAFVNPDFLSYPLLVSVCATGSLRGFWNGVIFITIGMKSQRRRGDLERRATSDLLPRSTRRLLRQGRHVTASPCPICARSSLAARPRSSPRLQNRSQAGWPRLLSTSTNPRTELQNTLLELQKQSPNLINISRLQLALQGLRQDAGNEIIRVAILGLANGTEADATAARVLHALLADPLQEVQPWEKELENRDGSKPLIVRVGPPRNHAVSLEIEKEVGLDEMHISCPELDGYNLEFLLMGVDVPYGAPGETTIQTLEDAVLVPTVDMPSANDRVSPISTPVHQALLVADGLMGAVNVSALPVSETDESISAVVQMEGVTKEQLQASFDVVDVSLAEKGLGLFRQGPQNAMDYERLWFSSNVPTLLKWLKDGAKSGAADETKPAVRRLIASTLQNASSQIQLVEARKLSKALTLHSDDPAVAALNKRLADWAQNAHAELQDELDLAFKGRRWRKLGWWKLFWRVDDVAMLTNEMLGQRFMPTAEQELVYLTGRIAQLGGSSPEYPQPKSSLDATESRKLGSGEHAPPLAATSSYSLPKWPGHIAFTRRYLQNETVPALQSLAQKLVIQSLGTSGITTSLAALLYMSSFASTIYEAGAVAALGIVYSLGRLQRRWDAARTFWEGEVREEGRKAVRGAEESVAAVLESNGSNGTNGVEEMKELQNTKELIAKAEDALARMK</sequence>
<organism evidence="8 9">
    <name type="scientific">Metarhizium humberi</name>
    <dbReference type="NCBI Taxonomy" id="2596975"/>
    <lineage>
        <taxon>Eukaryota</taxon>
        <taxon>Fungi</taxon>
        <taxon>Dikarya</taxon>
        <taxon>Ascomycota</taxon>
        <taxon>Pezizomycotina</taxon>
        <taxon>Sordariomycetes</taxon>
        <taxon>Hypocreomycetidae</taxon>
        <taxon>Hypocreales</taxon>
        <taxon>Clavicipitaceae</taxon>
        <taxon>Metarhizium</taxon>
    </lineage>
</organism>
<dbReference type="Pfam" id="PF23868">
    <property type="entry name" value="Mmc1_C"/>
    <property type="match status" value="1"/>
</dbReference>
<feature type="transmembrane region" description="Helical" evidence="6">
    <location>
        <begin position="272"/>
        <end position="289"/>
    </location>
</feature>
<feature type="transmembrane region" description="Helical" evidence="6">
    <location>
        <begin position="886"/>
        <end position="903"/>
    </location>
</feature>
<name>A0A9P8ME30_9HYPO</name>
<evidence type="ECO:0000256" key="4">
    <source>
        <dbReference type="ARBA" id="ARBA00023136"/>
    </source>
</evidence>
<evidence type="ECO:0000313" key="9">
    <source>
        <dbReference type="Proteomes" id="UP000764110"/>
    </source>
</evidence>
<feature type="transmembrane region" description="Helical" evidence="6">
    <location>
        <begin position="167"/>
        <end position="187"/>
    </location>
</feature>
<dbReference type="GO" id="GO:0007166">
    <property type="term" value="P:cell surface receptor signaling pathway"/>
    <property type="evidence" value="ECO:0007669"/>
    <property type="project" value="InterPro"/>
</dbReference>
<feature type="transmembrane region" description="Helical" evidence="6">
    <location>
        <begin position="309"/>
        <end position="330"/>
    </location>
</feature>
<dbReference type="AlphaFoldDB" id="A0A9P8ME30"/>
<feature type="transmembrane region" description="Helical" evidence="6">
    <location>
        <begin position="20"/>
        <end position="42"/>
    </location>
</feature>
<feature type="compositionally biased region" description="Polar residues" evidence="5">
    <location>
        <begin position="207"/>
        <end position="216"/>
    </location>
</feature>
<comment type="subcellular location">
    <subcellularLocation>
        <location evidence="1">Membrane</location>
        <topology evidence="1">Multi-pass membrane protein</topology>
    </subcellularLocation>
</comment>
<dbReference type="InterPro" id="IPR056196">
    <property type="entry name" value="Mmc1_C"/>
</dbReference>
<accession>A0A9P8ME30</accession>
<evidence type="ECO:0000256" key="1">
    <source>
        <dbReference type="ARBA" id="ARBA00004141"/>
    </source>
</evidence>
<evidence type="ECO:0000256" key="5">
    <source>
        <dbReference type="SAM" id="MobiDB-lite"/>
    </source>
</evidence>
<feature type="transmembrane region" description="Helical" evidence="6">
    <location>
        <begin position="93"/>
        <end position="114"/>
    </location>
</feature>
<evidence type="ECO:0000256" key="3">
    <source>
        <dbReference type="ARBA" id="ARBA00022989"/>
    </source>
</evidence>
<dbReference type="PANTHER" id="PTHR38644">
    <property type="entry name" value="EXPRESSED PROTEIN"/>
    <property type="match status" value="1"/>
</dbReference>
<dbReference type="Proteomes" id="UP000764110">
    <property type="component" value="Unassembled WGS sequence"/>
</dbReference>
<feature type="region of interest" description="Disordered" evidence="5">
    <location>
        <begin position="205"/>
        <end position="257"/>
    </location>
</feature>
<feature type="region of interest" description="Disordered" evidence="5">
    <location>
        <begin position="380"/>
        <end position="402"/>
    </location>
</feature>
<dbReference type="EMBL" id="JACEFI010000005">
    <property type="protein sequence ID" value="KAH0598708.1"/>
    <property type="molecule type" value="Genomic_DNA"/>
</dbReference>
<dbReference type="GO" id="GO:0016020">
    <property type="term" value="C:membrane"/>
    <property type="evidence" value="ECO:0007669"/>
    <property type="project" value="UniProtKB-SubCell"/>
</dbReference>
<dbReference type="GO" id="GO:0004888">
    <property type="term" value="F:transmembrane signaling receptor activity"/>
    <property type="evidence" value="ECO:0007669"/>
    <property type="project" value="InterPro"/>
</dbReference>
<protein>
    <recommendedName>
        <fullName evidence="7">G-protein coupled receptors family 2 profile 2 domain-containing protein</fullName>
    </recommendedName>
</protein>
<comment type="caution">
    <text evidence="8">The sequence shown here is derived from an EMBL/GenBank/DDBJ whole genome shotgun (WGS) entry which is preliminary data.</text>
</comment>
<evidence type="ECO:0000256" key="2">
    <source>
        <dbReference type="ARBA" id="ARBA00022692"/>
    </source>
</evidence>
<dbReference type="PANTHER" id="PTHR38644:SF1">
    <property type="entry name" value="EXPRESSED PROTEIN"/>
    <property type="match status" value="1"/>
</dbReference>
<feature type="region of interest" description="Disordered" evidence="5">
    <location>
        <begin position="794"/>
        <end position="824"/>
    </location>
</feature>
<feature type="domain" description="G-protein coupled receptors family 2 profile 2" evidence="7">
    <location>
        <begin position="15"/>
        <end position="183"/>
    </location>
</feature>
<feature type="transmembrane region" description="Helical" evidence="6">
    <location>
        <begin position="860"/>
        <end position="880"/>
    </location>
</feature>
<dbReference type="PROSITE" id="PS50261">
    <property type="entry name" value="G_PROTEIN_RECEP_F2_4"/>
    <property type="match status" value="1"/>
</dbReference>
<dbReference type="Gene3D" id="1.20.1070.10">
    <property type="entry name" value="Rhodopsin 7-helix transmembrane proteins"/>
    <property type="match status" value="1"/>
</dbReference>
<evidence type="ECO:0000259" key="7">
    <source>
        <dbReference type="PROSITE" id="PS50261"/>
    </source>
</evidence>
<dbReference type="Pfam" id="PF05462">
    <property type="entry name" value="Dicty_CAR"/>
    <property type="match status" value="1"/>
</dbReference>
<keyword evidence="9" id="KW-1185">Reference proteome</keyword>
<feature type="transmembrane region" description="Helical" evidence="6">
    <location>
        <begin position="54"/>
        <end position="73"/>
    </location>
</feature>
<reference evidence="8 9" key="1">
    <citation type="submission" date="2020-07" db="EMBL/GenBank/DDBJ databases">
        <title>Metarhizium humberi genome.</title>
        <authorList>
            <person name="Lysoe E."/>
        </authorList>
    </citation>
    <scope>NUCLEOTIDE SEQUENCE [LARGE SCALE GENOMIC DNA]</scope>
    <source>
        <strain evidence="8 9">ESALQ1638</strain>
    </source>
</reference>
<dbReference type="InterPro" id="IPR017981">
    <property type="entry name" value="GPCR_2-like_7TM"/>
</dbReference>
<keyword evidence="4 6" id="KW-0472">Membrane</keyword>
<dbReference type="SUPFAM" id="SSF81321">
    <property type="entry name" value="Family A G protein-coupled receptor-like"/>
    <property type="match status" value="1"/>
</dbReference>
<keyword evidence="3 6" id="KW-1133">Transmembrane helix</keyword>
<gene>
    <name evidence="8" type="ORF">MHUMG1_04012</name>
</gene>